<proteinExistence type="predicted"/>
<dbReference type="Gene3D" id="1.10.10.60">
    <property type="entry name" value="Homeodomain-like"/>
    <property type="match status" value="1"/>
</dbReference>
<dbReference type="PRINTS" id="PR01590">
    <property type="entry name" value="HTHFIS"/>
</dbReference>
<dbReference type="PANTHER" id="PTHR32071">
    <property type="entry name" value="TRANSCRIPTIONAL REGULATORY PROTEIN"/>
    <property type="match status" value="1"/>
</dbReference>
<protein>
    <submittedName>
        <fullName evidence="10">Fis family transcriptional regulator</fullName>
    </submittedName>
</protein>
<reference evidence="10 11" key="2">
    <citation type="journal article" date="2016" name="Genome Announc.">
        <title>Complete Genome Sequence of a Strain of Azospirillum thiophilum Isolated from a Sulfide Spring.</title>
        <authorList>
            <person name="Fomenkov A."/>
            <person name="Vincze T."/>
            <person name="Grabovich M."/>
            <person name="Anton B.P."/>
            <person name="Dubinina G."/>
            <person name="Orlova M."/>
            <person name="Belousova E."/>
            <person name="Roberts R.J."/>
        </authorList>
    </citation>
    <scope>NUCLEOTIDE SEQUENCE [LARGE SCALE GENOMIC DNA]</scope>
    <source>
        <strain evidence="10 11">BV-S</strain>
    </source>
</reference>
<dbReference type="InterPro" id="IPR027417">
    <property type="entry name" value="P-loop_NTPase"/>
</dbReference>
<dbReference type="InterPro" id="IPR002078">
    <property type="entry name" value="Sigma_54_int"/>
</dbReference>
<dbReference type="InterPro" id="IPR025662">
    <property type="entry name" value="Sigma_54_int_dom_ATP-bd_1"/>
</dbReference>
<dbReference type="SMART" id="SM00382">
    <property type="entry name" value="AAA"/>
    <property type="match status" value="1"/>
</dbReference>
<keyword evidence="1" id="KW-0547">Nucleotide-binding</keyword>
<dbReference type="SUPFAM" id="SSF46689">
    <property type="entry name" value="Homeodomain-like"/>
    <property type="match status" value="1"/>
</dbReference>
<organism evidence="10 11">
    <name type="scientific">Azospirillum thiophilum</name>
    <dbReference type="NCBI Taxonomy" id="528244"/>
    <lineage>
        <taxon>Bacteria</taxon>
        <taxon>Pseudomonadati</taxon>
        <taxon>Pseudomonadota</taxon>
        <taxon>Alphaproteobacteria</taxon>
        <taxon>Rhodospirillales</taxon>
        <taxon>Azospirillaceae</taxon>
        <taxon>Azospirillum</taxon>
    </lineage>
</organism>
<dbReference type="PROSITE" id="PS00688">
    <property type="entry name" value="SIGMA54_INTERACT_3"/>
    <property type="match status" value="1"/>
</dbReference>
<dbReference type="EMBL" id="CP012402">
    <property type="protein sequence ID" value="ALG72616.1"/>
    <property type="molecule type" value="Genomic_DNA"/>
</dbReference>
<evidence type="ECO:0000256" key="8">
    <source>
        <dbReference type="SAM" id="MobiDB-lite"/>
    </source>
</evidence>
<keyword evidence="3" id="KW-0902">Two-component regulatory system</keyword>
<dbReference type="InterPro" id="IPR058031">
    <property type="entry name" value="AAA_lid_NorR"/>
</dbReference>
<reference evidence="11" key="1">
    <citation type="submission" date="2015-08" db="EMBL/GenBank/DDBJ databases">
        <title>Complete Genome Sequence of Azospirillum thiophilum BV-S.</title>
        <authorList>
            <person name="Fomenkov A."/>
            <person name="Vincze T."/>
            <person name="Grabovich M."/>
            <person name="Dubinina G."/>
            <person name="Orlova M."/>
            <person name="Belousova E."/>
            <person name="Roberts R.J."/>
        </authorList>
    </citation>
    <scope>NUCLEOTIDE SEQUENCE [LARGE SCALE GENOMIC DNA]</scope>
    <source>
        <strain evidence="11">BV-S</strain>
    </source>
</reference>
<dbReference type="InterPro" id="IPR035965">
    <property type="entry name" value="PAS-like_dom_sf"/>
</dbReference>
<dbReference type="Gene3D" id="3.30.450.20">
    <property type="entry name" value="PAS domain"/>
    <property type="match status" value="1"/>
</dbReference>
<feature type="domain" description="Sigma-54 factor interaction" evidence="9">
    <location>
        <begin position="233"/>
        <end position="463"/>
    </location>
</feature>
<evidence type="ECO:0000313" key="10">
    <source>
        <dbReference type="EMBL" id="ALG72616.1"/>
    </source>
</evidence>
<dbReference type="RefSeq" id="WP_045583158.1">
    <property type="nucleotide sequence ID" value="NZ_CP012402.1"/>
</dbReference>
<dbReference type="GO" id="GO:0000160">
    <property type="term" value="P:phosphorelay signal transduction system"/>
    <property type="evidence" value="ECO:0007669"/>
    <property type="project" value="UniProtKB-KW"/>
</dbReference>
<dbReference type="GO" id="GO:0006355">
    <property type="term" value="P:regulation of DNA-templated transcription"/>
    <property type="evidence" value="ECO:0007669"/>
    <property type="project" value="InterPro"/>
</dbReference>
<dbReference type="Gene3D" id="1.10.8.60">
    <property type="match status" value="1"/>
</dbReference>
<evidence type="ECO:0000256" key="1">
    <source>
        <dbReference type="ARBA" id="ARBA00022741"/>
    </source>
</evidence>
<accession>A0AAC8W0A8</accession>
<dbReference type="GO" id="GO:0043565">
    <property type="term" value="F:sequence-specific DNA binding"/>
    <property type="evidence" value="ECO:0007669"/>
    <property type="project" value="InterPro"/>
</dbReference>
<dbReference type="Proteomes" id="UP000069935">
    <property type="component" value="Chromosome 2"/>
</dbReference>
<dbReference type="CDD" id="cd00009">
    <property type="entry name" value="AAA"/>
    <property type="match status" value="1"/>
</dbReference>
<evidence type="ECO:0000256" key="7">
    <source>
        <dbReference type="SAM" id="Coils"/>
    </source>
</evidence>
<keyword evidence="7" id="KW-0175">Coiled coil</keyword>
<feature type="coiled-coil region" evidence="7">
    <location>
        <begin position="199"/>
        <end position="226"/>
    </location>
</feature>
<dbReference type="Pfam" id="PF02954">
    <property type="entry name" value="HTH_8"/>
    <property type="match status" value="1"/>
</dbReference>
<keyword evidence="5" id="KW-0010">Activator</keyword>
<evidence type="ECO:0000313" key="11">
    <source>
        <dbReference type="Proteomes" id="UP000069935"/>
    </source>
</evidence>
<dbReference type="InterPro" id="IPR002197">
    <property type="entry name" value="HTH_Fis"/>
</dbReference>
<keyword evidence="4" id="KW-0805">Transcription regulation</keyword>
<dbReference type="Pfam" id="PF25601">
    <property type="entry name" value="AAA_lid_14"/>
    <property type="match status" value="1"/>
</dbReference>
<feature type="region of interest" description="Disordered" evidence="8">
    <location>
        <begin position="491"/>
        <end position="511"/>
    </location>
</feature>
<dbReference type="AlphaFoldDB" id="A0AAC8W0A8"/>
<dbReference type="Gene3D" id="3.40.50.300">
    <property type="entry name" value="P-loop containing nucleotide triphosphate hydrolases"/>
    <property type="match status" value="1"/>
</dbReference>
<dbReference type="Pfam" id="PF00158">
    <property type="entry name" value="Sigma54_activat"/>
    <property type="match status" value="1"/>
</dbReference>
<feature type="compositionally biased region" description="Low complexity" evidence="8">
    <location>
        <begin position="491"/>
        <end position="509"/>
    </location>
</feature>
<keyword evidence="11" id="KW-1185">Reference proteome</keyword>
<name>A0AAC8W0A8_9PROT</name>
<evidence type="ECO:0000256" key="2">
    <source>
        <dbReference type="ARBA" id="ARBA00022840"/>
    </source>
</evidence>
<dbReference type="PROSITE" id="PS50045">
    <property type="entry name" value="SIGMA54_INTERACT_4"/>
    <property type="match status" value="1"/>
</dbReference>
<dbReference type="InterPro" id="IPR025944">
    <property type="entry name" value="Sigma_54_int_dom_CS"/>
</dbReference>
<dbReference type="KEGG" id="ati:AL072_16360"/>
<evidence type="ECO:0000256" key="3">
    <source>
        <dbReference type="ARBA" id="ARBA00023012"/>
    </source>
</evidence>
<dbReference type="SUPFAM" id="SSF55785">
    <property type="entry name" value="PYP-like sensor domain (PAS domain)"/>
    <property type="match status" value="1"/>
</dbReference>
<dbReference type="InterPro" id="IPR003593">
    <property type="entry name" value="AAA+_ATPase"/>
</dbReference>
<dbReference type="InterPro" id="IPR009057">
    <property type="entry name" value="Homeodomain-like_sf"/>
</dbReference>
<dbReference type="GO" id="GO:0005524">
    <property type="term" value="F:ATP binding"/>
    <property type="evidence" value="ECO:0007669"/>
    <property type="project" value="UniProtKB-KW"/>
</dbReference>
<evidence type="ECO:0000256" key="6">
    <source>
        <dbReference type="ARBA" id="ARBA00023163"/>
    </source>
</evidence>
<dbReference type="FunFam" id="3.40.50.300:FF:000006">
    <property type="entry name" value="DNA-binding transcriptional regulator NtrC"/>
    <property type="match status" value="1"/>
</dbReference>
<keyword evidence="2" id="KW-0067">ATP-binding</keyword>
<dbReference type="SUPFAM" id="SSF52540">
    <property type="entry name" value="P-loop containing nucleoside triphosphate hydrolases"/>
    <property type="match status" value="1"/>
</dbReference>
<dbReference type="PROSITE" id="PS00675">
    <property type="entry name" value="SIGMA54_INTERACT_1"/>
    <property type="match status" value="1"/>
</dbReference>
<evidence type="ECO:0000256" key="5">
    <source>
        <dbReference type="ARBA" id="ARBA00023159"/>
    </source>
</evidence>
<gene>
    <name evidence="10" type="ORF">AL072_16360</name>
</gene>
<evidence type="ECO:0000256" key="4">
    <source>
        <dbReference type="ARBA" id="ARBA00023015"/>
    </source>
</evidence>
<sequence>MSETHDPARAGLLVIDDNGNFRFQDGLGARADVQERLKGLRGQLRTRRLFGVELDGVRYTVLGWRGADATLFLIHRGKREDTLLDFIGSVDFAYSILNHLVSSPYEGMTVVDHEAKVRFISPVHEGFFRLGTGEAAGKPVTEVIENTRLHEILRTGKAEIGRVQEMRGVTRVVSRIPIVEGGVVVGAIGQVMFKAPEQLQQLSLEVNRLRDEIAQYKRELTGLRTRSTGIEQIIGTSDAIRQLKADIAKVAPLDVPVLLIGESGTGKELVANAIHSLSARHGRPMVMVNSAALPASLAESELFGYEPGAFTGAERKGRKGKFESAHKSTLFLDEVGDMPLDLQVKLLRILQDGVFERVGGEQQRFSDFRLVSATNRDLGQMIQSEKFRLDLYYRISPVTLRLPPLRERLEDIPAIVQGFLAGLSSRNRNNVRFVDDKVYGYLQSLKWPGNVRQLLHEVERAAIFSDGTTIRVEDFRPSALPGMPSVAIPAPSAPPELAAAPGAAPGQAADMRSAVGTVEESLIRDALKRNDGNKKRAAEELGISRSYLYKRLRAIEAQG</sequence>
<evidence type="ECO:0000259" key="9">
    <source>
        <dbReference type="PROSITE" id="PS50045"/>
    </source>
</evidence>
<keyword evidence="6" id="KW-0804">Transcription</keyword>